<accession>A0AAE3BDA9</accession>
<evidence type="ECO:0000313" key="1">
    <source>
        <dbReference type="EMBL" id="MBN3050288.1"/>
    </source>
</evidence>
<gene>
    <name evidence="1" type="ORF">H4F45_02050</name>
</gene>
<organism evidence="1 2">
    <name type="scientific">Pectobacterium brasiliense</name>
    <dbReference type="NCBI Taxonomy" id="180957"/>
    <lineage>
        <taxon>Bacteria</taxon>
        <taxon>Pseudomonadati</taxon>
        <taxon>Pseudomonadota</taxon>
        <taxon>Gammaproteobacteria</taxon>
        <taxon>Enterobacterales</taxon>
        <taxon>Pectobacteriaceae</taxon>
        <taxon>Pectobacterium</taxon>
    </lineage>
</organism>
<dbReference type="Proteomes" id="UP000768524">
    <property type="component" value="Unassembled WGS sequence"/>
</dbReference>
<dbReference type="GO" id="GO:0004721">
    <property type="term" value="F:phosphoprotein phosphatase activity"/>
    <property type="evidence" value="ECO:0007669"/>
    <property type="project" value="InterPro"/>
</dbReference>
<dbReference type="Gene3D" id="3.90.190.10">
    <property type="entry name" value="Protein tyrosine phosphatase superfamily"/>
    <property type="match status" value="1"/>
</dbReference>
<dbReference type="Pfam" id="PF13350">
    <property type="entry name" value="Y_phosphatase3"/>
    <property type="match status" value="1"/>
</dbReference>
<dbReference type="EMBL" id="JACGEP010000005">
    <property type="protein sequence ID" value="MBN3050288.1"/>
    <property type="molecule type" value="Genomic_DNA"/>
</dbReference>
<dbReference type="InterPro" id="IPR026893">
    <property type="entry name" value="Tyr/Ser_Pase_IphP-type"/>
</dbReference>
<proteinExistence type="predicted"/>
<protein>
    <submittedName>
        <fullName evidence="1">Tyrosine-protein phosphatase</fullName>
    </submittedName>
</protein>
<dbReference type="RefSeq" id="WP_180786783.1">
    <property type="nucleotide sequence ID" value="NZ_JACDSF010000043.1"/>
</dbReference>
<name>A0AAE3BDA9_9GAMM</name>
<dbReference type="SUPFAM" id="SSF52799">
    <property type="entry name" value="(Phosphotyrosine protein) phosphatases II"/>
    <property type="match status" value="1"/>
</dbReference>
<sequence length="262" mass="29084">MTEPTLLHPSLLPLDGGINFRDLGGNRAADGRLIRHGKLFRSGSLDLLSQADCEHLAGVPIAHVVDYRDADEIVQKPDVLWTGANYHAYPANPLRHEVTANLDSLGSDVLAAFDSRAFMLELYRRLPFNNSAYKQLVSLLLRPDEGGLVQHCAVGKDRTGIGSALVMFALGADEQTVMEDYLLTETTLTPFRQQLLTHLSATLNEKALGQFAYVLSVQEEFIVTALQAIYERHGSIDSWLEVEYGLDNRARNYLQDKYLIAG</sequence>
<comment type="caution">
    <text evidence="1">The sequence shown here is derived from an EMBL/GenBank/DDBJ whole genome shotgun (WGS) entry which is preliminary data.</text>
</comment>
<evidence type="ECO:0000313" key="2">
    <source>
        <dbReference type="Proteomes" id="UP000768524"/>
    </source>
</evidence>
<dbReference type="InterPro" id="IPR029021">
    <property type="entry name" value="Prot-tyrosine_phosphatase-like"/>
</dbReference>
<dbReference type="AlphaFoldDB" id="A0AAE3BDA9"/>
<reference evidence="1" key="1">
    <citation type="submission" date="2020-07" db="EMBL/GenBank/DDBJ databases">
        <title>A pangenomic view of the genus Pectobacterium provides insights into genome organization, phylogeny, and virulence.</title>
        <authorList>
            <person name="Jonkheer E."/>
            <person name="Brankovics B."/>
            <person name="Houwers I."/>
            <person name="Van Der Wolf J."/>
            <person name="Bonants P."/>
            <person name="Vreeburg R."/>
            <person name="Bollema R."/>
            <person name="De Haan J."/>
            <person name="Berke L."/>
            <person name="De Ridder D."/>
            <person name="Smit S."/>
            <person name="Van Der Lee T.A.J."/>
        </authorList>
    </citation>
    <scope>NUCLEOTIDE SEQUENCE</scope>
    <source>
        <strain evidence="1">NAK:433</strain>
    </source>
</reference>